<dbReference type="PANTHER" id="PTHR36985">
    <property type="entry name" value="TRANSLOCATION AND ASSEMBLY MODULE SUBUNIT TAMB"/>
    <property type="match status" value="1"/>
</dbReference>
<evidence type="ECO:0000259" key="5">
    <source>
        <dbReference type="Pfam" id="PF04357"/>
    </source>
</evidence>
<feature type="domain" description="Translocation and assembly module TamB C-terminal" evidence="5">
    <location>
        <begin position="865"/>
        <end position="1193"/>
    </location>
</feature>
<evidence type="ECO:0000256" key="3">
    <source>
        <dbReference type="ARBA" id="ARBA00022989"/>
    </source>
</evidence>
<keyword evidence="7" id="KW-1185">Reference proteome</keyword>
<proteinExistence type="predicted"/>
<protein>
    <submittedName>
        <fullName evidence="6">Translocation and assembly module TamB</fullName>
    </submittedName>
</protein>
<evidence type="ECO:0000256" key="1">
    <source>
        <dbReference type="ARBA" id="ARBA00004167"/>
    </source>
</evidence>
<keyword evidence="2" id="KW-0812">Transmembrane</keyword>
<keyword evidence="3" id="KW-1133">Transmembrane helix</keyword>
<evidence type="ECO:0000256" key="4">
    <source>
        <dbReference type="ARBA" id="ARBA00023136"/>
    </source>
</evidence>
<evidence type="ECO:0000313" key="7">
    <source>
        <dbReference type="Proteomes" id="UP000198623"/>
    </source>
</evidence>
<reference evidence="7" key="1">
    <citation type="submission" date="2016-10" db="EMBL/GenBank/DDBJ databases">
        <authorList>
            <person name="Varghese N."/>
            <person name="Submissions S."/>
        </authorList>
    </citation>
    <scope>NUCLEOTIDE SEQUENCE [LARGE SCALE GENOMIC DNA]</scope>
    <source>
        <strain evidence="7">CGMCC 1.10971</strain>
    </source>
</reference>
<evidence type="ECO:0000256" key="2">
    <source>
        <dbReference type="ARBA" id="ARBA00022692"/>
    </source>
</evidence>
<dbReference type="GO" id="GO:0097347">
    <property type="term" value="C:TAM protein secretion complex"/>
    <property type="evidence" value="ECO:0007669"/>
    <property type="project" value="TreeGrafter"/>
</dbReference>
<dbReference type="EMBL" id="FOOU01000012">
    <property type="protein sequence ID" value="SFG72296.1"/>
    <property type="molecule type" value="Genomic_DNA"/>
</dbReference>
<dbReference type="GO" id="GO:0005886">
    <property type="term" value="C:plasma membrane"/>
    <property type="evidence" value="ECO:0007669"/>
    <property type="project" value="InterPro"/>
</dbReference>
<accession>A0A1I2UBT6</accession>
<dbReference type="InterPro" id="IPR007452">
    <property type="entry name" value="TamB_C"/>
</dbReference>
<dbReference type="Proteomes" id="UP000198623">
    <property type="component" value="Unassembled WGS sequence"/>
</dbReference>
<dbReference type="RefSeq" id="WP_090729066.1">
    <property type="nucleotide sequence ID" value="NZ_FOOU01000012.1"/>
</dbReference>
<dbReference type="AlphaFoldDB" id="A0A1I2UBT6"/>
<dbReference type="STRING" id="1045558.SAMN05216175_11213"/>
<keyword evidence="4" id="KW-0472">Membrane</keyword>
<dbReference type="GO" id="GO:0009306">
    <property type="term" value="P:protein secretion"/>
    <property type="evidence" value="ECO:0007669"/>
    <property type="project" value="InterPro"/>
</dbReference>
<organism evidence="6 7">
    <name type="scientific">Neptunomonas qingdaonensis</name>
    <dbReference type="NCBI Taxonomy" id="1045558"/>
    <lineage>
        <taxon>Bacteria</taxon>
        <taxon>Pseudomonadati</taxon>
        <taxon>Pseudomonadota</taxon>
        <taxon>Gammaproteobacteria</taxon>
        <taxon>Oceanospirillales</taxon>
        <taxon>Oceanospirillaceae</taxon>
        <taxon>Neptunomonas</taxon>
    </lineage>
</organism>
<name>A0A1I2UBT6_9GAMM</name>
<evidence type="ECO:0000313" key="6">
    <source>
        <dbReference type="EMBL" id="SFG72296.1"/>
    </source>
</evidence>
<sequence>MRLTYKRVGWGIFAVIALLLVLVVTAAIYVTTTTSGLKQLVTVGQRWLPGELQVKQIEGTLLDSVSLQQLSYQNESISIAFQQLRLAWDPAALLNGSAHIRSLTLEQPVIRLLSVAQEPVDPAKEAPLFPLVLPDIKWPLKIQIDHLNISQLAFYQPPIAENPSEPLLLDQFLLQAYSKGSSLIVEQLQLVAPQGKINLAGRLQPVGNYPFSFSTEWSMQQPDQPELKGKGVLRGNLAELVMEQQLSGLLDLNVLASMRLSSDTLTLDRLQILQPAKKAELLFSGEITALQTTPNVALTGSWKNLGYPLHTDAVYSSSHGSVKLSGSMDKYQLTLNSALDGVDIPAGQWLLNADGNAQALTSFSLSADTLDGKLRGNGKVSWQPYLSWQAVLSGEQINPGKEWNEWPGKLDFVLHSNGSLQEQKPLQLQADLTALTGTLRNEPVKGSASVSLTGSELAIKQLHLNVASAELQASGVVGEQMNLDWMLNAPTLAKVLPSAEGVLSGKGTLRGPKDQLHLVAALQGKGLMFEQNQIEDLSADLDIDLSAKQSSHLQLQAADLNLAGQRWQTLTLNGQGKPAQHQLALTLEQGAVDLKLAVEGGWQAPQWRGAMTRADIDNELLGAWQLQRPVDITASAAKANLASFCWQRTPAGSGELCGQGGWSSLGGSQGELNVRQLALAMFEQFMPPGTKLDGQFEAQTTFRQPAGKQPDFSLVARITDSQLVLQDADMKVSAGDIRLNASGKQGQIKADFQLPLTEPVGQMQADLTIDDAYGVGKLTGKVQTELSDLKFISLFAPQLQAVGGKVESQLNISGNLEKPQVLGYLQLANASAELPALGLKLDAIELDIRDQPASSVLLLKGALRSGEGVLQLSGLLDPLNSAGQVSIQGERFQAVATEELKAWISPQLDIDVTPGLIKLRGEVKVPEAQIFPPTITSSSPLSPDVVILGDSESGLGKQQVLDAKVRLTLGDKVEVDALGFKGRLQGSVLVEDDGRRATRATGSLQVAAGEYRLYGQDLNIERGSLIFSGGPVDNPGLDLRVSRKVDEVTAGAKVSGTLSDPRLTLFSEPVMPESSLLSYLIFGRAPGSANTSSSEQELLFRAASAITMKGGNVVAEKLTDLLDVNELGLEGDSLQDTSFYIGKYLSPKLYVKYGVGLLEPSSTFLMRYLLSKRWSVESQTGTNSSGGDIIYTLEN</sequence>
<dbReference type="OrthoDB" id="5555605at2"/>
<dbReference type="PANTHER" id="PTHR36985:SF1">
    <property type="entry name" value="TRANSLOCATION AND ASSEMBLY MODULE SUBUNIT TAMB"/>
    <property type="match status" value="1"/>
</dbReference>
<dbReference type="Pfam" id="PF04357">
    <property type="entry name" value="TamB"/>
    <property type="match status" value="1"/>
</dbReference>
<comment type="subcellular location">
    <subcellularLocation>
        <location evidence="1">Membrane</location>
        <topology evidence="1">Single-pass membrane protein</topology>
    </subcellularLocation>
</comment>
<gene>
    <name evidence="6" type="ORF">SAMN05216175_11213</name>
</gene>